<protein>
    <submittedName>
        <fullName evidence="3">Uncharacterized protein</fullName>
    </submittedName>
</protein>
<name>A0A5B7FD51_PORTR</name>
<keyword evidence="2" id="KW-1133">Transmembrane helix</keyword>
<dbReference type="AlphaFoldDB" id="A0A5B7FD51"/>
<keyword evidence="4" id="KW-1185">Reference proteome</keyword>
<dbReference type="EMBL" id="VSRR010006579">
    <property type="protein sequence ID" value="MPC45121.1"/>
    <property type="molecule type" value="Genomic_DNA"/>
</dbReference>
<reference evidence="3 4" key="1">
    <citation type="submission" date="2019-05" db="EMBL/GenBank/DDBJ databases">
        <title>Another draft genome of Portunus trituberculatus and its Hox gene families provides insights of decapod evolution.</title>
        <authorList>
            <person name="Jeong J.-H."/>
            <person name="Song I."/>
            <person name="Kim S."/>
            <person name="Choi T."/>
            <person name="Kim D."/>
            <person name="Ryu S."/>
            <person name="Kim W."/>
        </authorList>
    </citation>
    <scope>NUCLEOTIDE SEQUENCE [LARGE SCALE GENOMIC DNA]</scope>
    <source>
        <tissue evidence="3">Muscle</tissue>
    </source>
</reference>
<keyword evidence="2" id="KW-0472">Membrane</keyword>
<evidence type="ECO:0000313" key="3">
    <source>
        <dbReference type="EMBL" id="MPC45121.1"/>
    </source>
</evidence>
<organism evidence="3 4">
    <name type="scientific">Portunus trituberculatus</name>
    <name type="common">Swimming crab</name>
    <name type="synonym">Neptunus trituberculatus</name>
    <dbReference type="NCBI Taxonomy" id="210409"/>
    <lineage>
        <taxon>Eukaryota</taxon>
        <taxon>Metazoa</taxon>
        <taxon>Ecdysozoa</taxon>
        <taxon>Arthropoda</taxon>
        <taxon>Crustacea</taxon>
        <taxon>Multicrustacea</taxon>
        <taxon>Malacostraca</taxon>
        <taxon>Eumalacostraca</taxon>
        <taxon>Eucarida</taxon>
        <taxon>Decapoda</taxon>
        <taxon>Pleocyemata</taxon>
        <taxon>Brachyura</taxon>
        <taxon>Eubrachyura</taxon>
        <taxon>Portunoidea</taxon>
        <taxon>Portunidae</taxon>
        <taxon>Portuninae</taxon>
        <taxon>Portunus</taxon>
    </lineage>
</organism>
<keyword evidence="2" id="KW-0812">Transmembrane</keyword>
<comment type="caution">
    <text evidence="3">The sequence shown here is derived from an EMBL/GenBank/DDBJ whole genome shotgun (WGS) entry which is preliminary data.</text>
</comment>
<dbReference type="Proteomes" id="UP000324222">
    <property type="component" value="Unassembled WGS sequence"/>
</dbReference>
<gene>
    <name evidence="3" type="ORF">E2C01_038806</name>
</gene>
<sequence>MSDARSRQVVVVVMVVMVVVMVVMVVVMVVVVVGENQLSCVGVVAGCPSRRTVTAQFQHRKGETCRGKSSERMTAVKDAH</sequence>
<feature type="transmembrane region" description="Helical" evidence="2">
    <location>
        <begin position="9"/>
        <end position="33"/>
    </location>
</feature>
<accession>A0A5B7FD51</accession>
<evidence type="ECO:0000313" key="4">
    <source>
        <dbReference type="Proteomes" id="UP000324222"/>
    </source>
</evidence>
<evidence type="ECO:0000256" key="1">
    <source>
        <dbReference type="SAM" id="MobiDB-lite"/>
    </source>
</evidence>
<evidence type="ECO:0000256" key="2">
    <source>
        <dbReference type="SAM" id="Phobius"/>
    </source>
</evidence>
<proteinExistence type="predicted"/>
<feature type="region of interest" description="Disordered" evidence="1">
    <location>
        <begin position="60"/>
        <end position="80"/>
    </location>
</feature>